<feature type="domain" description="HTH cro/C1-type" evidence="1">
    <location>
        <begin position="12"/>
        <end position="68"/>
    </location>
</feature>
<comment type="caution">
    <text evidence="2">The sequence shown here is derived from an EMBL/GenBank/DDBJ whole genome shotgun (WGS) entry which is preliminary data.</text>
</comment>
<dbReference type="eggNOG" id="COG1396">
    <property type="taxonomic scope" value="Bacteria"/>
</dbReference>
<dbReference type="OrthoDB" id="9800901at2"/>
<dbReference type="Proteomes" id="UP000006755">
    <property type="component" value="Unassembled WGS sequence"/>
</dbReference>
<keyword evidence="3" id="KW-1185">Reference proteome</keyword>
<proteinExistence type="predicted"/>
<dbReference type="SUPFAM" id="SSF47413">
    <property type="entry name" value="lambda repressor-like DNA-binding domains"/>
    <property type="match status" value="1"/>
</dbReference>
<dbReference type="InterPro" id="IPR010982">
    <property type="entry name" value="Lambda_DNA-bd_dom_sf"/>
</dbReference>
<dbReference type="AlphaFoldDB" id="K2J2E8"/>
<dbReference type="Gene3D" id="1.10.260.40">
    <property type="entry name" value="lambda repressor-like DNA-binding domains"/>
    <property type="match status" value="1"/>
</dbReference>
<dbReference type="GO" id="GO:0003677">
    <property type="term" value="F:DNA binding"/>
    <property type="evidence" value="ECO:0007669"/>
    <property type="project" value="InterPro"/>
</dbReference>
<dbReference type="EMBL" id="AMRI01000003">
    <property type="protein sequence ID" value="EKE77136.1"/>
    <property type="molecule type" value="Genomic_DNA"/>
</dbReference>
<evidence type="ECO:0000259" key="1">
    <source>
        <dbReference type="PROSITE" id="PS50943"/>
    </source>
</evidence>
<gene>
    <name evidence="2" type="ORF">B3C1_02985</name>
</gene>
<dbReference type="CDD" id="cd00093">
    <property type="entry name" value="HTH_XRE"/>
    <property type="match status" value="1"/>
</dbReference>
<name>K2J2E8_9GAMM</name>
<dbReference type="RefSeq" id="WP_008482813.1">
    <property type="nucleotide sequence ID" value="NZ_AMRI01000003.1"/>
</dbReference>
<sequence length="657" mass="75095">MAVSLQELGDQVKAARNDKGVSQEALAQTLGDGFNRSQIAHLEQGIRVPPEGVLADICTKLGVPKRYWEPFTDPEFRLRLDFEEAISELVGEPITLRFVDEHADKVANKYVQMYFSKGRSEQQSLDFINSILVFYDVTPMSREFFTKYLKVDSTKSPKDLLDGVREFQKEAIRLFSTFREAYREMNKTGGLELHRKPLEPRDLSEYHSREPWEEIELVPEVRLPDLGYISAKAAREEANERRVISDFLRETADRIEQEGKQIIEQYSTKKKLKMSSLLRKFESHLEHDFMSTLFSPDPNMLRREADVIAPKDTKDLDRIASTQAQAQRNLARYLAADYLDVYVATSMRVDADFISVNRFTQNLFCHPDVKKLNLRFFNPTQSWIDDRVAKGLVEALMLRRSQMTIYMAQKGDTFGKDSEASVALGQGKPVIVYVPKLTFKNIDSEIIGALPRSELERFITSEGSADDVESDPTMDQDALVSRLLTIRLEKINDSSLTTIVKEHWADFDLYGEDLRVGKEESSKGKLREVYRSWLDDIIKHDRNTPVPTAIKADVVGILVATSMRFEGRAKVFRDVHPLALQVIVSTGVLNGILVARSVDSCAKLIENLIKNDLEFELCPEAENYRLVERSTMSTARVISRHTLIKNSFSSFYSRENK</sequence>
<protein>
    <submittedName>
        <fullName evidence="2">XRE family transcriptional regulator</fullName>
    </submittedName>
</protein>
<evidence type="ECO:0000313" key="3">
    <source>
        <dbReference type="Proteomes" id="UP000006755"/>
    </source>
</evidence>
<evidence type="ECO:0000313" key="2">
    <source>
        <dbReference type="EMBL" id="EKE77136.1"/>
    </source>
</evidence>
<accession>K2J2E8</accession>
<dbReference type="SMART" id="SM00530">
    <property type="entry name" value="HTH_XRE"/>
    <property type="match status" value="1"/>
</dbReference>
<reference evidence="2 3" key="1">
    <citation type="journal article" date="2012" name="J. Bacteriol.">
        <title>Genome Sequence of Gallaecimonas xiamenensis Type Strain 3-C-1.</title>
        <authorList>
            <person name="Lai Q."/>
            <person name="Wang L."/>
            <person name="Wang W."/>
            <person name="Shao Z."/>
        </authorList>
    </citation>
    <scope>NUCLEOTIDE SEQUENCE [LARGE SCALE GENOMIC DNA]</scope>
    <source>
        <strain evidence="2 3">3-C-1</strain>
    </source>
</reference>
<dbReference type="Pfam" id="PF13560">
    <property type="entry name" value="HTH_31"/>
    <property type="match status" value="1"/>
</dbReference>
<dbReference type="PROSITE" id="PS50943">
    <property type="entry name" value="HTH_CROC1"/>
    <property type="match status" value="1"/>
</dbReference>
<organism evidence="2 3">
    <name type="scientific">Gallaecimonas xiamenensis 3-C-1</name>
    <dbReference type="NCBI Taxonomy" id="745411"/>
    <lineage>
        <taxon>Bacteria</taxon>
        <taxon>Pseudomonadati</taxon>
        <taxon>Pseudomonadota</taxon>
        <taxon>Gammaproteobacteria</taxon>
        <taxon>Enterobacterales</taxon>
        <taxon>Gallaecimonadaceae</taxon>
        <taxon>Gallaecimonas</taxon>
    </lineage>
</organism>
<dbReference type="InterPro" id="IPR001387">
    <property type="entry name" value="Cro/C1-type_HTH"/>
</dbReference>